<keyword evidence="3" id="KW-1185">Reference proteome</keyword>
<evidence type="ECO:0000313" key="3">
    <source>
        <dbReference type="Proteomes" id="UP000070257"/>
    </source>
</evidence>
<accession>A0A656YWD2</accession>
<dbReference type="SUPFAM" id="SSF53697">
    <property type="entry name" value="SIS domain"/>
    <property type="match status" value="1"/>
</dbReference>
<dbReference type="GO" id="GO:0097367">
    <property type="term" value="F:carbohydrate derivative binding"/>
    <property type="evidence" value="ECO:0007669"/>
    <property type="project" value="InterPro"/>
</dbReference>
<gene>
    <name evidence="2" type="ORF">AKJ39_03280</name>
</gene>
<protein>
    <submittedName>
        <fullName evidence="2">Uncharacterized protein</fullName>
    </submittedName>
</protein>
<sequence>MEGNHRRFLHRRHSKPQKKALAPIKEAGGKTVAITSFKDSPLGKIADICIEVPGREKFQDRGKLENPPRTPDRALFEIRTLFVMETFIYILVRKQKIPLSAVESKHPEIT</sequence>
<dbReference type="Gene3D" id="3.40.50.10490">
    <property type="entry name" value="Glucose-6-phosphate isomerase like protein, domain 1"/>
    <property type="match status" value="1"/>
</dbReference>
<evidence type="ECO:0000313" key="2">
    <source>
        <dbReference type="EMBL" id="KXA97471.1"/>
    </source>
</evidence>
<dbReference type="AlphaFoldDB" id="A0A656YWD2"/>
<organism evidence="2 3">
    <name type="scientific">candidate division MSBL1 archaeon SCGC-AAA259J03</name>
    <dbReference type="NCBI Taxonomy" id="1698269"/>
    <lineage>
        <taxon>Archaea</taxon>
        <taxon>Methanobacteriati</taxon>
        <taxon>Methanobacteriota</taxon>
        <taxon>candidate division MSBL1</taxon>
    </lineage>
</organism>
<name>A0A656YWD2_9EURY</name>
<feature type="compositionally biased region" description="Basic residues" evidence="1">
    <location>
        <begin position="1"/>
        <end position="18"/>
    </location>
</feature>
<proteinExistence type="predicted"/>
<dbReference type="GO" id="GO:1901135">
    <property type="term" value="P:carbohydrate derivative metabolic process"/>
    <property type="evidence" value="ECO:0007669"/>
    <property type="project" value="InterPro"/>
</dbReference>
<dbReference type="InterPro" id="IPR046348">
    <property type="entry name" value="SIS_dom_sf"/>
</dbReference>
<comment type="caution">
    <text evidence="2">The sequence shown here is derived from an EMBL/GenBank/DDBJ whole genome shotgun (WGS) entry which is preliminary data.</text>
</comment>
<dbReference type="EMBL" id="LHXT01000051">
    <property type="protein sequence ID" value="KXA97471.1"/>
    <property type="molecule type" value="Genomic_DNA"/>
</dbReference>
<evidence type="ECO:0000256" key="1">
    <source>
        <dbReference type="SAM" id="MobiDB-lite"/>
    </source>
</evidence>
<feature type="region of interest" description="Disordered" evidence="1">
    <location>
        <begin position="1"/>
        <end position="25"/>
    </location>
</feature>
<dbReference type="Proteomes" id="UP000070257">
    <property type="component" value="Unassembled WGS sequence"/>
</dbReference>
<reference evidence="2 3" key="1">
    <citation type="journal article" date="2016" name="Sci. Rep.">
        <title>Metabolic traits of an uncultured archaeal lineage -MSBL1- from brine pools of the Red Sea.</title>
        <authorList>
            <person name="Mwirichia R."/>
            <person name="Alam I."/>
            <person name="Rashid M."/>
            <person name="Vinu M."/>
            <person name="Ba-Alawi W."/>
            <person name="Anthony Kamau A."/>
            <person name="Kamanda Ngugi D."/>
            <person name="Goker M."/>
            <person name="Klenk H.P."/>
            <person name="Bajic V."/>
            <person name="Stingl U."/>
        </authorList>
    </citation>
    <scope>NUCLEOTIDE SEQUENCE [LARGE SCALE GENOMIC DNA]</scope>
    <source>
        <strain evidence="2">SCGC-AAA259J03</strain>
    </source>
</reference>